<comment type="caution">
    <text evidence="1">The sequence shown here is derived from an EMBL/GenBank/DDBJ whole genome shotgun (WGS) entry which is preliminary data.</text>
</comment>
<sequence>MVEDTHASSDLQQRYSWCVPGYRQGIPLGIYKTQIVLVVVSQQSVKDAGVSAKGNYRPSALQRDRWKCQVLWDKEKTYHVLSLAIVLKKE</sequence>
<dbReference type="Proteomes" id="UP000027586">
    <property type="component" value="Unassembled WGS sequence"/>
</dbReference>
<keyword evidence="2" id="KW-1185">Reference proteome</keyword>
<accession>A0A068RJN4</accession>
<name>A0A068RJN4_9FUNG</name>
<proteinExistence type="predicted"/>
<dbReference type="VEuPathDB" id="FungiDB:LCOR_00922.1"/>
<dbReference type="AlphaFoldDB" id="A0A068RJN4"/>
<reference evidence="1" key="1">
    <citation type="submission" date="2013-08" db="EMBL/GenBank/DDBJ databases">
        <title>Gene expansion shapes genome architecture in the human pathogen Lichtheimia corymbifera: an evolutionary genomics analysis in the ancient terrestrial Mucorales (Mucoromycotina).</title>
        <authorList>
            <person name="Schwartze V.U."/>
            <person name="Winter S."/>
            <person name="Shelest E."/>
            <person name="Marcet-Houben M."/>
            <person name="Horn F."/>
            <person name="Wehner S."/>
            <person name="Hoffmann K."/>
            <person name="Riege K."/>
            <person name="Sammeth M."/>
            <person name="Nowrousian M."/>
            <person name="Valiante V."/>
            <person name="Linde J."/>
            <person name="Jacobsen I.D."/>
            <person name="Marz M."/>
            <person name="Brakhage A.A."/>
            <person name="Gabaldon T."/>
            <person name="Bocker S."/>
            <person name="Voigt K."/>
        </authorList>
    </citation>
    <scope>NUCLEOTIDE SEQUENCE [LARGE SCALE GENOMIC DNA]</scope>
    <source>
        <strain evidence="1">FSU 9682</strain>
    </source>
</reference>
<dbReference type="EMBL" id="CBTN010000002">
    <property type="protein sequence ID" value="CDH49166.1"/>
    <property type="molecule type" value="Genomic_DNA"/>
</dbReference>
<evidence type="ECO:0000313" key="1">
    <source>
        <dbReference type="EMBL" id="CDH49166.1"/>
    </source>
</evidence>
<protein>
    <submittedName>
        <fullName evidence="1">Uncharacterized protein</fullName>
    </submittedName>
</protein>
<evidence type="ECO:0000313" key="2">
    <source>
        <dbReference type="Proteomes" id="UP000027586"/>
    </source>
</evidence>
<organism evidence="1 2">
    <name type="scientific">Lichtheimia corymbifera JMRC:FSU:9682</name>
    <dbReference type="NCBI Taxonomy" id="1263082"/>
    <lineage>
        <taxon>Eukaryota</taxon>
        <taxon>Fungi</taxon>
        <taxon>Fungi incertae sedis</taxon>
        <taxon>Mucoromycota</taxon>
        <taxon>Mucoromycotina</taxon>
        <taxon>Mucoromycetes</taxon>
        <taxon>Mucorales</taxon>
        <taxon>Lichtheimiaceae</taxon>
        <taxon>Lichtheimia</taxon>
    </lineage>
</organism>
<gene>
    <name evidence="1" type="ORF">LCOR_00922.1</name>
</gene>